<dbReference type="AlphaFoldDB" id="A0A918ZWQ8"/>
<feature type="transmembrane region" description="Helical" evidence="7">
    <location>
        <begin position="289"/>
        <end position="308"/>
    </location>
</feature>
<keyword evidence="3" id="KW-1003">Cell membrane</keyword>
<evidence type="ECO:0000256" key="1">
    <source>
        <dbReference type="ARBA" id="ARBA00004651"/>
    </source>
</evidence>
<dbReference type="PROSITE" id="PS50928">
    <property type="entry name" value="ABC_TM1"/>
    <property type="match status" value="1"/>
</dbReference>
<feature type="transmembrane region" description="Helical" evidence="7">
    <location>
        <begin position="111"/>
        <end position="133"/>
    </location>
</feature>
<evidence type="ECO:0000256" key="7">
    <source>
        <dbReference type="RuleBase" id="RU363032"/>
    </source>
</evidence>
<dbReference type="InterPro" id="IPR000515">
    <property type="entry name" value="MetI-like"/>
</dbReference>
<evidence type="ECO:0000313" key="10">
    <source>
        <dbReference type="EMBL" id="GHE74283.1"/>
    </source>
</evidence>
<keyword evidence="11" id="KW-1185">Reference proteome</keyword>
<comment type="subcellular location">
    <subcellularLocation>
        <location evidence="1 7">Cell membrane</location>
        <topology evidence="1 7">Multi-pass membrane protein</topology>
    </subcellularLocation>
</comment>
<evidence type="ECO:0000259" key="9">
    <source>
        <dbReference type="PROSITE" id="PS50928"/>
    </source>
</evidence>
<dbReference type="GO" id="GO:0005886">
    <property type="term" value="C:plasma membrane"/>
    <property type="evidence" value="ECO:0007669"/>
    <property type="project" value="UniProtKB-SubCell"/>
</dbReference>
<sequence length="323" mass="35734">MTPEPQSSVPAGAPAPSPARPGRERHPRRGRYGARRGRHGTRRGQYGVHLFLAAVSLVFAAPLLLAVHASLRPYEETARHGYLSWPKKLSFAYYHEAYTSSGMGRHFLNTLVIAVPAVVVTLFLAAFVAFAVARLRLRGGLALLMFFTAGNLLPPQVLVTPLYVLFLRIDLPWWMSDSMSLYDSYWAVVVVNIGFQLGFCVFVLAQFMRTLPQDILEAAVVDGAGVWTRFWRITLPLCRPALAALATLEFTWIYNDFLWALVFLSDPDKLPVTSALNNLRGQFFTDHNLLAAGSILVALPTILVFLLLQRHFVAGLTLGAGKG</sequence>
<feature type="domain" description="ABC transmembrane type-1" evidence="9">
    <location>
        <begin position="107"/>
        <end position="308"/>
    </location>
</feature>
<accession>A0A918ZWQ8</accession>
<keyword evidence="5 7" id="KW-1133">Transmembrane helix</keyword>
<feature type="compositionally biased region" description="Basic residues" evidence="8">
    <location>
        <begin position="23"/>
        <end position="40"/>
    </location>
</feature>
<dbReference type="InterPro" id="IPR035906">
    <property type="entry name" value="MetI-like_sf"/>
</dbReference>
<dbReference type="RefSeq" id="WP_190138095.1">
    <property type="nucleotide sequence ID" value="NZ_BNBT01000084.1"/>
</dbReference>
<name>A0A918ZWQ8_9ACTN</name>
<evidence type="ECO:0000256" key="8">
    <source>
        <dbReference type="SAM" id="MobiDB-lite"/>
    </source>
</evidence>
<feature type="region of interest" description="Disordered" evidence="8">
    <location>
        <begin position="1"/>
        <end position="40"/>
    </location>
</feature>
<evidence type="ECO:0000256" key="5">
    <source>
        <dbReference type="ARBA" id="ARBA00022989"/>
    </source>
</evidence>
<dbReference type="Pfam" id="PF00528">
    <property type="entry name" value="BPD_transp_1"/>
    <property type="match status" value="1"/>
</dbReference>
<keyword evidence="4 7" id="KW-0812">Transmembrane</keyword>
<dbReference type="Proteomes" id="UP000608024">
    <property type="component" value="Unassembled WGS sequence"/>
</dbReference>
<feature type="transmembrane region" description="Helical" evidence="7">
    <location>
        <begin position="241"/>
        <end position="264"/>
    </location>
</feature>
<reference evidence="10" key="1">
    <citation type="journal article" date="2014" name="Int. J. Syst. Evol. Microbiol.">
        <title>Complete genome sequence of Corynebacterium casei LMG S-19264T (=DSM 44701T), isolated from a smear-ripened cheese.</title>
        <authorList>
            <consortium name="US DOE Joint Genome Institute (JGI-PGF)"/>
            <person name="Walter F."/>
            <person name="Albersmeier A."/>
            <person name="Kalinowski J."/>
            <person name="Ruckert C."/>
        </authorList>
    </citation>
    <scope>NUCLEOTIDE SEQUENCE</scope>
    <source>
        <strain evidence="10">JCM 4784</strain>
    </source>
</reference>
<organism evidence="10 11">
    <name type="scientific">Streptomyces longispororuber</name>
    <dbReference type="NCBI Taxonomy" id="68230"/>
    <lineage>
        <taxon>Bacteria</taxon>
        <taxon>Bacillati</taxon>
        <taxon>Actinomycetota</taxon>
        <taxon>Actinomycetes</taxon>
        <taxon>Kitasatosporales</taxon>
        <taxon>Streptomycetaceae</taxon>
        <taxon>Streptomyces</taxon>
    </lineage>
</organism>
<keyword evidence="6 7" id="KW-0472">Membrane</keyword>
<gene>
    <name evidence="10" type="ORF">GCM10018785_48100</name>
</gene>
<evidence type="ECO:0000256" key="3">
    <source>
        <dbReference type="ARBA" id="ARBA00022475"/>
    </source>
</evidence>
<keyword evidence="2 7" id="KW-0813">Transport</keyword>
<dbReference type="CDD" id="cd06261">
    <property type="entry name" value="TM_PBP2"/>
    <property type="match status" value="1"/>
</dbReference>
<evidence type="ECO:0000256" key="4">
    <source>
        <dbReference type="ARBA" id="ARBA00022692"/>
    </source>
</evidence>
<feature type="transmembrane region" description="Helical" evidence="7">
    <location>
        <begin position="140"/>
        <end position="164"/>
    </location>
</feature>
<dbReference type="EMBL" id="BNBT01000084">
    <property type="protein sequence ID" value="GHE74283.1"/>
    <property type="molecule type" value="Genomic_DNA"/>
</dbReference>
<comment type="similarity">
    <text evidence="7">Belongs to the binding-protein-dependent transport system permease family.</text>
</comment>
<proteinExistence type="inferred from homology"/>
<reference evidence="10" key="2">
    <citation type="submission" date="2020-09" db="EMBL/GenBank/DDBJ databases">
        <authorList>
            <person name="Sun Q."/>
            <person name="Ohkuma M."/>
        </authorList>
    </citation>
    <scope>NUCLEOTIDE SEQUENCE</scope>
    <source>
        <strain evidence="10">JCM 4784</strain>
    </source>
</reference>
<dbReference type="GO" id="GO:0055085">
    <property type="term" value="P:transmembrane transport"/>
    <property type="evidence" value="ECO:0007669"/>
    <property type="project" value="InterPro"/>
</dbReference>
<evidence type="ECO:0000256" key="2">
    <source>
        <dbReference type="ARBA" id="ARBA00022448"/>
    </source>
</evidence>
<dbReference type="Gene3D" id="1.10.3720.10">
    <property type="entry name" value="MetI-like"/>
    <property type="match status" value="1"/>
</dbReference>
<dbReference type="PANTHER" id="PTHR43744:SF8">
    <property type="entry name" value="SN-GLYCEROL-3-PHOSPHATE TRANSPORT SYSTEM PERMEASE PROTEIN UGPE"/>
    <property type="match status" value="1"/>
</dbReference>
<evidence type="ECO:0000256" key="6">
    <source>
        <dbReference type="ARBA" id="ARBA00023136"/>
    </source>
</evidence>
<comment type="caution">
    <text evidence="10">The sequence shown here is derived from an EMBL/GenBank/DDBJ whole genome shotgun (WGS) entry which is preliminary data.</text>
</comment>
<feature type="transmembrane region" description="Helical" evidence="7">
    <location>
        <begin position="184"/>
        <end position="205"/>
    </location>
</feature>
<dbReference type="PANTHER" id="PTHR43744">
    <property type="entry name" value="ABC TRANSPORTER PERMEASE PROTEIN MG189-RELATED-RELATED"/>
    <property type="match status" value="1"/>
</dbReference>
<feature type="transmembrane region" description="Helical" evidence="7">
    <location>
        <begin position="46"/>
        <end position="67"/>
    </location>
</feature>
<dbReference type="SUPFAM" id="SSF161098">
    <property type="entry name" value="MetI-like"/>
    <property type="match status" value="1"/>
</dbReference>
<feature type="compositionally biased region" description="Low complexity" evidence="8">
    <location>
        <begin position="1"/>
        <end position="12"/>
    </location>
</feature>
<protein>
    <submittedName>
        <fullName evidence="10">ABC transporter permease</fullName>
    </submittedName>
</protein>
<evidence type="ECO:0000313" key="11">
    <source>
        <dbReference type="Proteomes" id="UP000608024"/>
    </source>
</evidence>